<dbReference type="GO" id="GO:0046872">
    <property type="term" value="F:metal ion binding"/>
    <property type="evidence" value="ECO:0007669"/>
    <property type="project" value="UniProtKB-KW"/>
</dbReference>
<dbReference type="PROSITE" id="PS51918">
    <property type="entry name" value="RADICAL_SAM"/>
    <property type="match status" value="1"/>
</dbReference>
<evidence type="ECO:0000256" key="3">
    <source>
        <dbReference type="ARBA" id="ARBA00023004"/>
    </source>
</evidence>
<gene>
    <name evidence="6" type="ORF">IHE70_12925</name>
</gene>
<sequence length="421" mass="46927">MAPGVVQLLDRRHSNNVCTFSRHPEWPLSISVSALIAEGWRPTPFRNFVLKLHSRCDLACDYCYMYEFADQTWRGRPRAMTQDIIDAISMRIADHAGLHGLSSVAVVLHGGEPLLAGPELIAYAVHSIREHVDQSTTVDFSIQTNAVRLDSRYLELLARLGVGIGVSLDGDQIAHDRHRRTPTGRGSHAAVISALRKLSAPAYKHLFRGLLCVVDLRNDPLVTYRELLRFDPPVIDFLLPHGTWESPPPGRDSDHGSAYADWLIPLFDLWYKKPGQTTWVRLFGEIICLILGGESHHEALGLSPRHTLVVETDGSIEQSDMLKVAFHDASHLGLHVLRDPFDSALHEPTTVAQQIGRAALAEACLSCAVHMVCGAGLYAHRYRQGTGFLNPSVYCPDLFRLITHIRDTMTADLGIRRAERR</sequence>
<dbReference type="NCBIfam" id="TIGR04269">
    <property type="entry name" value="SAM_SPASM_FxsB"/>
    <property type="match status" value="1"/>
</dbReference>
<evidence type="ECO:0000256" key="2">
    <source>
        <dbReference type="ARBA" id="ARBA00022723"/>
    </source>
</evidence>
<evidence type="ECO:0000313" key="6">
    <source>
        <dbReference type="EMBL" id="MBD9724119.1"/>
    </source>
</evidence>
<dbReference type="CDD" id="cd01335">
    <property type="entry name" value="Radical_SAM"/>
    <property type="match status" value="1"/>
</dbReference>
<keyword evidence="1" id="KW-0949">S-adenosyl-L-methionine</keyword>
<comment type="caution">
    <text evidence="6">The sequence shown here is derived from an EMBL/GenBank/DDBJ whole genome shotgun (WGS) entry which is preliminary data.</text>
</comment>
<dbReference type="Proteomes" id="UP000661025">
    <property type="component" value="Unassembled WGS sequence"/>
</dbReference>
<dbReference type="InterPro" id="IPR058240">
    <property type="entry name" value="rSAM_sf"/>
</dbReference>
<evidence type="ECO:0000259" key="5">
    <source>
        <dbReference type="PROSITE" id="PS51918"/>
    </source>
</evidence>
<evidence type="ECO:0000256" key="1">
    <source>
        <dbReference type="ARBA" id="ARBA00022691"/>
    </source>
</evidence>
<keyword evidence="4" id="KW-0411">Iron-sulfur</keyword>
<keyword evidence="3" id="KW-0408">Iron</keyword>
<dbReference type="GO" id="GO:0016491">
    <property type="term" value="F:oxidoreductase activity"/>
    <property type="evidence" value="ECO:0007669"/>
    <property type="project" value="InterPro"/>
</dbReference>
<dbReference type="PANTHER" id="PTHR43273">
    <property type="entry name" value="ANAEROBIC SULFATASE-MATURATING ENZYME HOMOLOG ASLB-RELATED"/>
    <property type="match status" value="1"/>
</dbReference>
<dbReference type="PANTHER" id="PTHR43273:SF8">
    <property type="entry name" value="RADICAL SAM DOMAIN PROTEIN"/>
    <property type="match status" value="1"/>
</dbReference>
<evidence type="ECO:0000256" key="4">
    <source>
        <dbReference type="ARBA" id="ARBA00023014"/>
    </source>
</evidence>
<dbReference type="Pfam" id="PF04055">
    <property type="entry name" value="Radical_SAM"/>
    <property type="match status" value="1"/>
</dbReference>
<dbReference type="EMBL" id="JACYXT010000004">
    <property type="protein sequence ID" value="MBD9724119.1"/>
    <property type="molecule type" value="Genomic_DNA"/>
</dbReference>
<dbReference type="InterPro" id="IPR007197">
    <property type="entry name" value="rSAM"/>
</dbReference>
<organism evidence="6 7">
    <name type="scientific">Streptomyces caniscabiei</name>
    <dbReference type="NCBI Taxonomy" id="2746961"/>
    <lineage>
        <taxon>Bacteria</taxon>
        <taxon>Bacillati</taxon>
        <taxon>Actinomycetota</taxon>
        <taxon>Actinomycetes</taxon>
        <taxon>Kitasatosporales</taxon>
        <taxon>Streptomycetaceae</taxon>
        <taxon>Streptomyces</taxon>
    </lineage>
</organism>
<evidence type="ECO:0000313" key="7">
    <source>
        <dbReference type="Proteomes" id="UP000661025"/>
    </source>
</evidence>
<dbReference type="SFLD" id="SFLDS00029">
    <property type="entry name" value="Radical_SAM"/>
    <property type="match status" value="1"/>
</dbReference>
<protein>
    <submittedName>
        <fullName evidence="6">FxsB family radical SAM/SPASM domain protein</fullName>
    </submittedName>
</protein>
<dbReference type="InterPro" id="IPR023867">
    <property type="entry name" value="Sulphatase_maturase_rSAM"/>
</dbReference>
<dbReference type="SFLD" id="SFLDG01386">
    <property type="entry name" value="main_SPASM_domain-containing"/>
    <property type="match status" value="1"/>
</dbReference>
<accession>A0A927L544</accession>
<dbReference type="SUPFAM" id="SSF102114">
    <property type="entry name" value="Radical SAM enzymes"/>
    <property type="match status" value="1"/>
</dbReference>
<dbReference type="Gene3D" id="3.20.20.70">
    <property type="entry name" value="Aldolase class I"/>
    <property type="match status" value="1"/>
</dbReference>
<proteinExistence type="predicted"/>
<dbReference type="GO" id="GO:0051536">
    <property type="term" value="F:iron-sulfur cluster binding"/>
    <property type="evidence" value="ECO:0007669"/>
    <property type="project" value="UniProtKB-KW"/>
</dbReference>
<name>A0A927L544_9ACTN</name>
<dbReference type="SFLD" id="SFLDG01067">
    <property type="entry name" value="SPASM/twitch_domain_containing"/>
    <property type="match status" value="1"/>
</dbReference>
<reference evidence="6" key="1">
    <citation type="submission" date="2020-09" db="EMBL/GenBank/DDBJ databases">
        <title>Streptomyces canutascabiei sp. nov., which causes potato common scab and is distributed across the world.</title>
        <authorList>
            <person name="Nguyen H.P."/>
            <person name="Weisberg A.J."/>
            <person name="Chang J.H."/>
            <person name="Clarke C.R."/>
        </authorList>
    </citation>
    <scope>NUCLEOTIDE SEQUENCE</scope>
    <source>
        <strain evidence="6">ID-01-6.2a</strain>
    </source>
</reference>
<dbReference type="InterPro" id="IPR013785">
    <property type="entry name" value="Aldolase_TIM"/>
</dbReference>
<feature type="domain" description="Radical SAM core" evidence="5">
    <location>
        <begin position="42"/>
        <end position="272"/>
    </location>
</feature>
<dbReference type="InterPro" id="IPR026335">
    <property type="entry name" value="rSAM_SPASM_FxsB"/>
</dbReference>
<dbReference type="AlphaFoldDB" id="A0A927L544"/>
<keyword evidence="2" id="KW-0479">Metal-binding</keyword>
<dbReference type="SFLD" id="SFLDG01072">
    <property type="entry name" value="dehydrogenase_like"/>
    <property type="match status" value="1"/>
</dbReference>